<feature type="region of interest" description="Disordered" evidence="1">
    <location>
        <begin position="26"/>
        <end position="90"/>
    </location>
</feature>
<feature type="compositionally biased region" description="Pro residues" evidence="1">
    <location>
        <begin position="32"/>
        <end position="47"/>
    </location>
</feature>
<dbReference type="Proteomes" id="UP001255416">
    <property type="component" value="Unassembled WGS sequence"/>
</dbReference>
<name>A0ABU3V8S0_9RHOB</name>
<keyword evidence="4" id="KW-1185">Reference proteome</keyword>
<keyword evidence="2" id="KW-0732">Signal</keyword>
<organism evidence="3 4">
    <name type="scientific">Sedimentitalea todarodis</name>
    <dbReference type="NCBI Taxonomy" id="1631240"/>
    <lineage>
        <taxon>Bacteria</taxon>
        <taxon>Pseudomonadati</taxon>
        <taxon>Pseudomonadota</taxon>
        <taxon>Alphaproteobacteria</taxon>
        <taxon>Rhodobacterales</taxon>
        <taxon>Paracoccaceae</taxon>
        <taxon>Sedimentitalea</taxon>
    </lineage>
</organism>
<reference evidence="4" key="1">
    <citation type="submission" date="2023-05" db="EMBL/GenBank/DDBJ databases">
        <title>Sedimentitalea sp. nov. JM2-8.</title>
        <authorList>
            <person name="Huang J."/>
        </authorList>
    </citation>
    <scope>NUCLEOTIDE SEQUENCE [LARGE SCALE GENOMIC DNA]</scope>
    <source>
        <strain evidence="4">KHS03</strain>
    </source>
</reference>
<comment type="caution">
    <text evidence="3">The sequence shown here is derived from an EMBL/GenBank/DDBJ whole genome shotgun (WGS) entry which is preliminary data.</text>
</comment>
<dbReference type="RefSeq" id="WP_316772588.1">
    <property type="nucleotide sequence ID" value="NZ_JASMWN010000001.1"/>
</dbReference>
<dbReference type="EMBL" id="JASMWN010000001">
    <property type="protein sequence ID" value="MDU9002573.1"/>
    <property type="molecule type" value="Genomic_DNA"/>
</dbReference>
<proteinExistence type="predicted"/>
<protein>
    <submittedName>
        <fullName evidence="3">Uncharacterized protein</fullName>
    </submittedName>
</protein>
<accession>A0ABU3V8S0</accession>
<feature type="signal peptide" evidence="2">
    <location>
        <begin position="1"/>
        <end position="28"/>
    </location>
</feature>
<evidence type="ECO:0000256" key="2">
    <source>
        <dbReference type="SAM" id="SignalP"/>
    </source>
</evidence>
<feature type="chain" id="PRO_5045450845" evidence="2">
    <location>
        <begin position="29"/>
        <end position="90"/>
    </location>
</feature>
<feature type="compositionally biased region" description="Basic and acidic residues" evidence="1">
    <location>
        <begin position="79"/>
        <end position="90"/>
    </location>
</feature>
<sequence length="90" mass="9472">MKPSFQARWALPALGLAILTLTANPSFAVTAPPDPEPDPPASSPPDSPSENEGGERNAPFFSPDPVSRNAPVGFVVPDRACRGDKLDPCF</sequence>
<evidence type="ECO:0000313" key="4">
    <source>
        <dbReference type="Proteomes" id="UP001255416"/>
    </source>
</evidence>
<gene>
    <name evidence="3" type="ORF">QO231_01760</name>
</gene>
<evidence type="ECO:0000256" key="1">
    <source>
        <dbReference type="SAM" id="MobiDB-lite"/>
    </source>
</evidence>
<evidence type="ECO:0000313" key="3">
    <source>
        <dbReference type="EMBL" id="MDU9002573.1"/>
    </source>
</evidence>